<comment type="caution">
    <text evidence="8">The sequence shown here is derived from an EMBL/GenBank/DDBJ whole genome shotgun (WGS) entry which is preliminary data.</text>
</comment>
<evidence type="ECO:0000256" key="5">
    <source>
        <dbReference type="ARBA" id="ARBA00023136"/>
    </source>
</evidence>
<dbReference type="InterPro" id="IPR005691">
    <property type="entry name" value="Tic20"/>
</dbReference>
<feature type="compositionally biased region" description="Basic and acidic residues" evidence="6">
    <location>
        <begin position="52"/>
        <end position="66"/>
    </location>
</feature>
<keyword evidence="9" id="KW-1185">Reference proteome</keyword>
<accession>A0ABD3N7N6</accession>
<evidence type="ECO:0000313" key="8">
    <source>
        <dbReference type="EMBL" id="KAL3771917.1"/>
    </source>
</evidence>
<sequence length="250" mass="27804">MRIILLTGTSVLLHLSTSRPSSAFRGRSSLQGRGAISTEWRSLLFRPSRTGLSERQENDNGEDGKRPINNLDIFGQPKKENGGKKKNFDDEGDIRGPDRIKSCIPYLLPLIDGDTFGKYIYERIPPLGTLDYVLIRPLVECIHAVPFLDILLFITFALGPRLTGQSREVRFNAQQAVLIDVALIFPTLIGEAVRSADANLPRTIMEPSSNFVWYAYVSMVVYCVASNLAGKKPDQIPFLSTYAEIAIGPF</sequence>
<keyword evidence="3" id="KW-0812">Transmembrane</keyword>
<dbReference type="AlphaFoldDB" id="A0ABD3N7N6"/>
<dbReference type="PANTHER" id="PTHR33510:SF5">
    <property type="entry name" value="PROTEIN TIC 20-II, CHLOROPLASTIC"/>
    <property type="match status" value="1"/>
</dbReference>
<keyword evidence="5" id="KW-0472">Membrane</keyword>
<feature type="region of interest" description="Disordered" evidence="6">
    <location>
        <begin position="51"/>
        <end position="93"/>
    </location>
</feature>
<evidence type="ECO:0000256" key="3">
    <source>
        <dbReference type="ARBA" id="ARBA00022692"/>
    </source>
</evidence>
<protein>
    <recommendedName>
        <fullName evidence="10">Protein TIC 20</fullName>
    </recommendedName>
</protein>
<feature type="chain" id="PRO_5044877862" description="Protein TIC 20" evidence="7">
    <location>
        <begin position="24"/>
        <end position="250"/>
    </location>
</feature>
<dbReference type="GO" id="GO:0031969">
    <property type="term" value="C:chloroplast membrane"/>
    <property type="evidence" value="ECO:0007669"/>
    <property type="project" value="UniProtKB-SubCell"/>
</dbReference>
<evidence type="ECO:0000256" key="7">
    <source>
        <dbReference type="SAM" id="SignalP"/>
    </source>
</evidence>
<evidence type="ECO:0000256" key="6">
    <source>
        <dbReference type="SAM" id="MobiDB-lite"/>
    </source>
</evidence>
<evidence type="ECO:0008006" key="10">
    <source>
        <dbReference type="Google" id="ProtNLM"/>
    </source>
</evidence>
<keyword evidence="7" id="KW-0732">Signal</keyword>
<evidence type="ECO:0000256" key="2">
    <source>
        <dbReference type="ARBA" id="ARBA00009596"/>
    </source>
</evidence>
<evidence type="ECO:0000256" key="1">
    <source>
        <dbReference type="ARBA" id="ARBA00004508"/>
    </source>
</evidence>
<organism evidence="8 9">
    <name type="scientific">Stephanodiscus triporus</name>
    <dbReference type="NCBI Taxonomy" id="2934178"/>
    <lineage>
        <taxon>Eukaryota</taxon>
        <taxon>Sar</taxon>
        <taxon>Stramenopiles</taxon>
        <taxon>Ochrophyta</taxon>
        <taxon>Bacillariophyta</taxon>
        <taxon>Coscinodiscophyceae</taxon>
        <taxon>Thalassiosirophycidae</taxon>
        <taxon>Stephanodiscales</taxon>
        <taxon>Stephanodiscaceae</taxon>
        <taxon>Stephanodiscus</taxon>
    </lineage>
</organism>
<reference evidence="8 9" key="1">
    <citation type="submission" date="2024-10" db="EMBL/GenBank/DDBJ databases">
        <title>Updated reference genomes for cyclostephanoid diatoms.</title>
        <authorList>
            <person name="Roberts W.R."/>
            <person name="Alverson A.J."/>
        </authorList>
    </citation>
    <scope>NUCLEOTIDE SEQUENCE [LARGE SCALE GENOMIC DNA]</scope>
    <source>
        <strain evidence="8 9">AJA276-08</strain>
    </source>
</reference>
<comment type="subcellular location">
    <subcellularLocation>
        <location evidence="1">Plastid</location>
        <location evidence="1">Chloroplast membrane</location>
        <topology evidence="1">Multi-pass membrane protein</topology>
    </subcellularLocation>
</comment>
<gene>
    <name evidence="8" type="ORF">ACHAW5_008030</name>
</gene>
<proteinExistence type="inferred from homology"/>
<name>A0ABD3N7N6_9STRA</name>
<keyword evidence="4" id="KW-1133">Transmembrane helix</keyword>
<dbReference type="Proteomes" id="UP001530315">
    <property type="component" value="Unassembled WGS sequence"/>
</dbReference>
<comment type="similarity">
    <text evidence="2">Belongs to the Tic20 family.</text>
</comment>
<dbReference type="EMBL" id="JALLAZ020001592">
    <property type="protein sequence ID" value="KAL3771917.1"/>
    <property type="molecule type" value="Genomic_DNA"/>
</dbReference>
<evidence type="ECO:0000256" key="4">
    <source>
        <dbReference type="ARBA" id="ARBA00022989"/>
    </source>
</evidence>
<feature type="signal peptide" evidence="7">
    <location>
        <begin position="1"/>
        <end position="23"/>
    </location>
</feature>
<dbReference type="PANTHER" id="PTHR33510">
    <property type="entry name" value="PROTEIN TIC 20-II, CHLOROPLASTIC"/>
    <property type="match status" value="1"/>
</dbReference>
<dbReference type="Pfam" id="PF16166">
    <property type="entry name" value="TIC20"/>
    <property type="match status" value="1"/>
</dbReference>
<feature type="compositionally biased region" description="Basic and acidic residues" evidence="6">
    <location>
        <begin position="77"/>
        <end position="93"/>
    </location>
</feature>
<evidence type="ECO:0000313" key="9">
    <source>
        <dbReference type="Proteomes" id="UP001530315"/>
    </source>
</evidence>